<evidence type="ECO:0000256" key="3">
    <source>
        <dbReference type="ARBA" id="ARBA00022692"/>
    </source>
</evidence>
<evidence type="ECO:0008006" key="9">
    <source>
        <dbReference type="Google" id="ProtNLM"/>
    </source>
</evidence>
<feature type="transmembrane region" description="Helical" evidence="6">
    <location>
        <begin position="45"/>
        <end position="66"/>
    </location>
</feature>
<evidence type="ECO:0000256" key="2">
    <source>
        <dbReference type="ARBA" id="ARBA00022475"/>
    </source>
</evidence>
<protein>
    <recommendedName>
        <fullName evidence="9">Lysylphosphatidylglycerol synthase TM region</fullName>
    </recommendedName>
</protein>
<dbReference type="AlphaFoldDB" id="A0A3S3RRT2"/>
<keyword evidence="8" id="KW-1185">Reference proteome</keyword>
<feature type="transmembrane region" description="Helical" evidence="6">
    <location>
        <begin position="220"/>
        <end position="242"/>
    </location>
</feature>
<feature type="transmembrane region" description="Helical" evidence="6">
    <location>
        <begin position="155"/>
        <end position="176"/>
    </location>
</feature>
<dbReference type="PANTHER" id="PTHR40277">
    <property type="entry name" value="BLL5419 PROTEIN"/>
    <property type="match status" value="1"/>
</dbReference>
<dbReference type="NCBIfam" id="TIGR00374">
    <property type="entry name" value="flippase-like domain"/>
    <property type="match status" value="1"/>
</dbReference>
<dbReference type="Pfam" id="PF03706">
    <property type="entry name" value="LPG_synthase_TM"/>
    <property type="match status" value="1"/>
</dbReference>
<name>A0A3S3RRT2_9BACT</name>
<evidence type="ECO:0000256" key="1">
    <source>
        <dbReference type="ARBA" id="ARBA00004651"/>
    </source>
</evidence>
<reference evidence="7 8" key="1">
    <citation type="submission" date="2017-01" db="EMBL/GenBank/DDBJ databases">
        <title>The cable genome- insights into the physiology and evolution of filamentous bacteria capable of sulfide oxidation via long distance electron transfer.</title>
        <authorList>
            <person name="Schreiber L."/>
            <person name="Bjerg J.T."/>
            <person name="Boggild A."/>
            <person name="Van De Vossenberg J."/>
            <person name="Meysman F."/>
            <person name="Nielsen L.P."/>
            <person name="Schramm A."/>
            <person name="Kjeldsen K.U."/>
        </authorList>
    </citation>
    <scope>NUCLEOTIDE SEQUENCE [LARGE SCALE GENOMIC DNA]</scope>
    <source>
        <strain evidence="7">MCF</strain>
    </source>
</reference>
<sequence>MTGKMTGKRKRQLVLAVKIVFSSTVMFLLYRSIPLEELKEVMASLNYFYFLPICLLLFVNTVLSALKWRLFLSADGVDIPLSTLTMTYLIGSFYNLFLPSNIGGDSYRIYDIAQKSRDSVRSAASVFADRFSGFLALVSLSLVSSILVAREFHNLFFFLAPLLIFLVMLAVLIALVKEKPVRTLLSLTRLNRFSFLVGLTEKFFLSFQCYGANRKLLSQVMLISFVFQLSVIMIVQLLALSLHASVSFFYFSAFVPLITLMEALPISVFGLGLRDMGYVFFFGWVGMTDVQTRSLALLFLGMSVGYSLIGGIVYLMRLLSSEPNKSVNSPEP</sequence>
<feature type="transmembrane region" description="Helical" evidence="6">
    <location>
        <begin position="248"/>
        <end position="273"/>
    </location>
</feature>
<evidence type="ECO:0000256" key="6">
    <source>
        <dbReference type="SAM" id="Phobius"/>
    </source>
</evidence>
<dbReference type="PANTHER" id="PTHR40277:SF1">
    <property type="entry name" value="BLL5419 PROTEIN"/>
    <property type="match status" value="1"/>
</dbReference>
<keyword evidence="5 6" id="KW-0472">Membrane</keyword>
<keyword evidence="4 6" id="KW-1133">Transmembrane helix</keyword>
<dbReference type="EMBL" id="MTKO01000066">
    <property type="protein sequence ID" value="RWX46322.1"/>
    <property type="molecule type" value="Genomic_DNA"/>
</dbReference>
<evidence type="ECO:0000313" key="8">
    <source>
        <dbReference type="Proteomes" id="UP000287853"/>
    </source>
</evidence>
<comment type="subcellular location">
    <subcellularLocation>
        <location evidence="1">Cell membrane</location>
        <topology evidence="1">Multi-pass membrane protein</topology>
    </subcellularLocation>
</comment>
<evidence type="ECO:0000313" key="7">
    <source>
        <dbReference type="EMBL" id="RWX46322.1"/>
    </source>
</evidence>
<keyword evidence="2" id="KW-1003">Cell membrane</keyword>
<dbReference type="Proteomes" id="UP000287853">
    <property type="component" value="Unassembled WGS sequence"/>
</dbReference>
<feature type="transmembrane region" description="Helical" evidence="6">
    <location>
        <begin position="12"/>
        <end position="33"/>
    </location>
</feature>
<dbReference type="GO" id="GO:0005886">
    <property type="term" value="C:plasma membrane"/>
    <property type="evidence" value="ECO:0007669"/>
    <property type="project" value="UniProtKB-SubCell"/>
</dbReference>
<organism evidence="7 8">
    <name type="scientific">Candidatus Electrothrix aarhusensis</name>
    <dbReference type="NCBI Taxonomy" id="1859131"/>
    <lineage>
        <taxon>Bacteria</taxon>
        <taxon>Pseudomonadati</taxon>
        <taxon>Thermodesulfobacteriota</taxon>
        <taxon>Desulfobulbia</taxon>
        <taxon>Desulfobulbales</taxon>
        <taxon>Desulfobulbaceae</taxon>
        <taxon>Candidatus Electrothrix</taxon>
    </lineage>
</organism>
<proteinExistence type="predicted"/>
<feature type="transmembrane region" description="Helical" evidence="6">
    <location>
        <begin position="131"/>
        <end position="149"/>
    </location>
</feature>
<keyword evidence="3 6" id="KW-0812">Transmembrane</keyword>
<evidence type="ECO:0000256" key="5">
    <source>
        <dbReference type="ARBA" id="ARBA00023136"/>
    </source>
</evidence>
<accession>A0A3S3RRT2</accession>
<gene>
    <name evidence="7" type="ORF">H206_01400</name>
</gene>
<feature type="transmembrane region" description="Helical" evidence="6">
    <location>
        <begin position="294"/>
        <end position="316"/>
    </location>
</feature>
<comment type="caution">
    <text evidence="7">The sequence shown here is derived from an EMBL/GenBank/DDBJ whole genome shotgun (WGS) entry which is preliminary data.</text>
</comment>
<evidence type="ECO:0000256" key="4">
    <source>
        <dbReference type="ARBA" id="ARBA00022989"/>
    </source>
</evidence>
<dbReference type="InterPro" id="IPR022791">
    <property type="entry name" value="L-PG_synthase/AglD"/>
</dbReference>